<keyword evidence="2" id="KW-0732">Signal</keyword>
<reference evidence="3 4" key="3">
    <citation type="journal article" date="2010" name="BMC Genomics">
        <title>Transcriptome sequencing and comparative analysis of cucumber flowers with different sex types.</title>
        <authorList>
            <person name="Guo S."/>
            <person name="Zheng Y."/>
            <person name="Joung J.G."/>
            <person name="Liu S."/>
            <person name="Zhang Z."/>
            <person name="Crasta O.R."/>
            <person name="Sobral B.W."/>
            <person name="Xu Y."/>
            <person name="Huang S."/>
            <person name="Fei Z."/>
        </authorList>
    </citation>
    <scope>NUCLEOTIDE SEQUENCE [LARGE SCALE GENOMIC DNA]</scope>
    <source>
        <strain evidence="4">cv. 9930</strain>
    </source>
</reference>
<feature type="chain" id="PRO_5001965879" evidence="2">
    <location>
        <begin position="23"/>
        <end position="236"/>
    </location>
</feature>
<protein>
    <submittedName>
        <fullName evidence="3">Uncharacterized protein</fullName>
    </submittedName>
</protein>
<proteinExistence type="predicted"/>
<evidence type="ECO:0000256" key="2">
    <source>
        <dbReference type="SAM" id="SignalP"/>
    </source>
</evidence>
<dbReference type="Gramene" id="KGN56231">
    <property type="protein sequence ID" value="KGN56231"/>
    <property type="gene ID" value="Csa_3G104850"/>
</dbReference>
<reference evidence="3 4" key="1">
    <citation type="journal article" date="2009" name="Nat. Genet.">
        <title>The genome of the cucumber, Cucumis sativus L.</title>
        <authorList>
            <person name="Huang S."/>
            <person name="Li R."/>
            <person name="Zhang Z."/>
            <person name="Li L."/>
            <person name="Gu X."/>
            <person name="Fan W."/>
            <person name="Lucas W.J."/>
            <person name="Wang X."/>
            <person name="Xie B."/>
            <person name="Ni P."/>
            <person name="Ren Y."/>
            <person name="Zhu H."/>
            <person name="Li J."/>
            <person name="Lin K."/>
            <person name="Jin W."/>
            <person name="Fei Z."/>
            <person name="Li G."/>
            <person name="Staub J."/>
            <person name="Kilian A."/>
            <person name="van der Vossen E.A."/>
            <person name="Wu Y."/>
            <person name="Guo J."/>
            <person name="He J."/>
            <person name="Jia Z."/>
            <person name="Ren Y."/>
            <person name="Tian G."/>
            <person name="Lu Y."/>
            <person name="Ruan J."/>
            <person name="Qian W."/>
            <person name="Wang M."/>
            <person name="Huang Q."/>
            <person name="Li B."/>
            <person name="Xuan Z."/>
            <person name="Cao J."/>
            <person name="Asan"/>
            <person name="Wu Z."/>
            <person name="Zhang J."/>
            <person name="Cai Q."/>
            <person name="Bai Y."/>
            <person name="Zhao B."/>
            <person name="Han Y."/>
            <person name="Li Y."/>
            <person name="Li X."/>
            <person name="Wang S."/>
            <person name="Shi Q."/>
            <person name="Liu S."/>
            <person name="Cho W.K."/>
            <person name="Kim J.Y."/>
            <person name="Xu Y."/>
            <person name="Heller-Uszynska K."/>
            <person name="Miao H."/>
            <person name="Cheng Z."/>
            <person name="Zhang S."/>
            <person name="Wu J."/>
            <person name="Yang Y."/>
            <person name="Kang H."/>
            <person name="Li M."/>
            <person name="Liang H."/>
            <person name="Ren X."/>
            <person name="Shi Z."/>
            <person name="Wen M."/>
            <person name="Jian M."/>
            <person name="Yang H."/>
            <person name="Zhang G."/>
            <person name="Yang Z."/>
            <person name="Chen R."/>
            <person name="Liu S."/>
            <person name="Li J."/>
            <person name="Ma L."/>
            <person name="Liu H."/>
            <person name="Zhou Y."/>
            <person name="Zhao J."/>
            <person name="Fang X."/>
            <person name="Li G."/>
            <person name="Fang L."/>
            <person name="Li Y."/>
            <person name="Liu D."/>
            <person name="Zheng H."/>
            <person name="Zhang Y."/>
            <person name="Qin N."/>
            <person name="Li Z."/>
            <person name="Yang G."/>
            <person name="Yang S."/>
            <person name="Bolund L."/>
            <person name="Kristiansen K."/>
            <person name="Zheng H."/>
            <person name="Li S."/>
            <person name="Zhang X."/>
            <person name="Yang H."/>
            <person name="Wang J."/>
            <person name="Sun R."/>
            <person name="Zhang B."/>
            <person name="Jiang S."/>
            <person name="Wang J."/>
            <person name="Du Y."/>
            <person name="Li S."/>
        </authorList>
    </citation>
    <scope>NUCLEOTIDE SEQUENCE [LARGE SCALE GENOMIC DNA]</scope>
    <source>
        <strain evidence="4">cv. 9930</strain>
    </source>
</reference>
<keyword evidence="4" id="KW-1185">Reference proteome</keyword>
<evidence type="ECO:0000256" key="1">
    <source>
        <dbReference type="SAM" id="MobiDB-lite"/>
    </source>
</evidence>
<feature type="region of interest" description="Disordered" evidence="1">
    <location>
        <begin position="67"/>
        <end position="101"/>
    </location>
</feature>
<evidence type="ECO:0000313" key="4">
    <source>
        <dbReference type="Proteomes" id="UP000029981"/>
    </source>
</evidence>
<dbReference type="Proteomes" id="UP000029981">
    <property type="component" value="Chromosome 3"/>
</dbReference>
<evidence type="ECO:0000313" key="3">
    <source>
        <dbReference type="EMBL" id="KGN56231.1"/>
    </source>
</evidence>
<name>A0A0A0L7X7_CUCSA</name>
<dbReference type="AlphaFoldDB" id="A0A0A0L7X7"/>
<gene>
    <name evidence="3" type="ORF">Csa_3G104850</name>
</gene>
<reference evidence="3 4" key="2">
    <citation type="journal article" date="2009" name="PLoS ONE">
        <title>An integrated genetic and cytogenetic map of the cucumber genome.</title>
        <authorList>
            <person name="Ren Y."/>
            <person name="Zhang Z."/>
            <person name="Liu J."/>
            <person name="Staub J.E."/>
            <person name="Han Y."/>
            <person name="Cheng Z."/>
            <person name="Li X."/>
            <person name="Lu J."/>
            <person name="Miao H."/>
            <person name="Kang H."/>
            <person name="Xie B."/>
            <person name="Gu X."/>
            <person name="Wang X."/>
            <person name="Du Y."/>
            <person name="Jin W."/>
            <person name="Huang S."/>
        </authorList>
    </citation>
    <scope>NUCLEOTIDE SEQUENCE [LARGE SCALE GENOMIC DNA]</scope>
    <source>
        <strain evidence="4">cv. 9930</strain>
    </source>
</reference>
<dbReference type="EMBL" id="CM002924">
    <property type="protein sequence ID" value="KGN56231.1"/>
    <property type="molecule type" value="Genomic_DNA"/>
</dbReference>
<feature type="signal peptide" evidence="2">
    <location>
        <begin position="1"/>
        <end position="22"/>
    </location>
</feature>
<sequence length="236" mass="24213">MASLKYFLLSPFLFLCLSYTFANGVFNYDDGLGFGSMSSPTPDPSAGPVDRGVSNFGIGPKAGPRAGLGVGGISNVDDGSDPGPKAGPGVKEEMSNVGAGPRVPKLGVSSIEAGPRAGPKGVDPIVTGLGVGVGVNLPPIFGGPKMGIRPGPGGWYGPGPIIQEPYNNCMLGYVCPTNRPWACGKVGYGLCESYNFRPLSASTELHDVKINWAKSKSVETAQHGESGPGIHIDSAH</sequence>
<reference evidence="3 4" key="4">
    <citation type="journal article" date="2011" name="BMC Genomics">
        <title>RNA-Seq improves annotation of protein-coding genes in the cucumber genome.</title>
        <authorList>
            <person name="Li Z."/>
            <person name="Zhang Z."/>
            <person name="Yan P."/>
            <person name="Huang S."/>
            <person name="Fei Z."/>
            <person name="Lin K."/>
        </authorList>
    </citation>
    <scope>NUCLEOTIDE SEQUENCE [LARGE SCALE GENOMIC DNA]</scope>
    <source>
        <strain evidence="4">cv. 9930</strain>
    </source>
</reference>
<accession>A0A0A0L7X7</accession>
<organism evidence="3 4">
    <name type="scientific">Cucumis sativus</name>
    <name type="common">Cucumber</name>
    <dbReference type="NCBI Taxonomy" id="3659"/>
    <lineage>
        <taxon>Eukaryota</taxon>
        <taxon>Viridiplantae</taxon>
        <taxon>Streptophyta</taxon>
        <taxon>Embryophyta</taxon>
        <taxon>Tracheophyta</taxon>
        <taxon>Spermatophyta</taxon>
        <taxon>Magnoliopsida</taxon>
        <taxon>eudicotyledons</taxon>
        <taxon>Gunneridae</taxon>
        <taxon>Pentapetalae</taxon>
        <taxon>rosids</taxon>
        <taxon>fabids</taxon>
        <taxon>Cucurbitales</taxon>
        <taxon>Cucurbitaceae</taxon>
        <taxon>Benincaseae</taxon>
        <taxon>Cucumis</taxon>
    </lineage>
</organism>